<evidence type="ECO:0000313" key="7">
    <source>
        <dbReference type="Proteomes" id="UP000194800"/>
    </source>
</evidence>
<gene>
    <name evidence="6" type="ORF">B6C91_10020</name>
    <name evidence="5" type="ORF">B6D08_10460</name>
</gene>
<dbReference type="SMART" id="SM00100">
    <property type="entry name" value="cNMP"/>
    <property type="match status" value="1"/>
</dbReference>
<evidence type="ECO:0000256" key="2">
    <source>
        <dbReference type="ARBA" id="ARBA00023125"/>
    </source>
</evidence>
<keyword evidence="3" id="KW-0804">Transcription</keyword>
<evidence type="ECO:0000313" key="6">
    <source>
        <dbReference type="EMBL" id="OTQ09162.1"/>
    </source>
</evidence>
<dbReference type="Proteomes" id="UP000194977">
    <property type="component" value="Unassembled WGS sequence"/>
</dbReference>
<accession>A0A242NGT4</accession>
<dbReference type="PANTHER" id="PTHR24567:SF75">
    <property type="entry name" value="FUMARATE AND NITRATE REDUCTION REGULATORY PROTEIN"/>
    <property type="match status" value="1"/>
</dbReference>
<dbReference type="PROSITE" id="PS51063">
    <property type="entry name" value="HTH_CRP_2"/>
    <property type="match status" value="1"/>
</dbReference>
<dbReference type="PRINTS" id="PR00034">
    <property type="entry name" value="HTHCRP"/>
</dbReference>
<dbReference type="OrthoDB" id="7643467at2"/>
<proteinExistence type="predicted"/>
<dbReference type="SMART" id="SM00419">
    <property type="entry name" value="HTH_CRP"/>
    <property type="match status" value="1"/>
</dbReference>
<dbReference type="GO" id="GO:0003677">
    <property type="term" value="F:DNA binding"/>
    <property type="evidence" value="ECO:0007669"/>
    <property type="project" value="UniProtKB-KW"/>
</dbReference>
<dbReference type="Pfam" id="PF00027">
    <property type="entry name" value="cNMP_binding"/>
    <property type="match status" value="1"/>
</dbReference>
<dbReference type="CDD" id="cd00092">
    <property type="entry name" value="HTH_CRP"/>
    <property type="match status" value="1"/>
</dbReference>
<keyword evidence="2" id="KW-0238">DNA-binding</keyword>
<evidence type="ECO:0000313" key="8">
    <source>
        <dbReference type="Proteomes" id="UP000194977"/>
    </source>
</evidence>
<dbReference type="EMBL" id="NART01000051">
    <property type="protein sequence ID" value="OTQ09162.1"/>
    <property type="molecule type" value="Genomic_DNA"/>
</dbReference>
<dbReference type="InterPro" id="IPR000595">
    <property type="entry name" value="cNMP-bd_dom"/>
</dbReference>
<dbReference type="Gene3D" id="1.10.10.10">
    <property type="entry name" value="Winged helix-like DNA-binding domain superfamily/Winged helix DNA-binding domain"/>
    <property type="match status" value="1"/>
</dbReference>
<dbReference type="PANTHER" id="PTHR24567">
    <property type="entry name" value="CRP FAMILY TRANSCRIPTIONAL REGULATORY PROTEIN"/>
    <property type="match status" value="1"/>
</dbReference>
<dbReference type="GO" id="GO:0005829">
    <property type="term" value="C:cytosol"/>
    <property type="evidence" value="ECO:0007669"/>
    <property type="project" value="TreeGrafter"/>
</dbReference>
<feature type="domain" description="HTH crp-type" evidence="4">
    <location>
        <begin position="157"/>
        <end position="230"/>
    </location>
</feature>
<name>A0A242NGT4_9GAMM</name>
<dbReference type="InterPro" id="IPR036388">
    <property type="entry name" value="WH-like_DNA-bd_sf"/>
</dbReference>
<dbReference type="InterPro" id="IPR050397">
    <property type="entry name" value="Env_Response_Regulators"/>
</dbReference>
<dbReference type="Pfam" id="PF13545">
    <property type="entry name" value="HTH_Crp_2"/>
    <property type="match status" value="1"/>
</dbReference>
<protein>
    <recommendedName>
        <fullName evidence="4">HTH crp-type domain-containing protein</fullName>
    </recommendedName>
</protein>
<dbReference type="AlphaFoldDB" id="A0A242NGT4"/>
<dbReference type="InterPro" id="IPR014710">
    <property type="entry name" value="RmlC-like_jellyroll"/>
</dbReference>
<evidence type="ECO:0000256" key="1">
    <source>
        <dbReference type="ARBA" id="ARBA00023015"/>
    </source>
</evidence>
<evidence type="ECO:0000259" key="4">
    <source>
        <dbReference type="PROSITE" id="PS51063"/>
    </source>
</evidence>
<evidence type="ECO:0000313" key="5">
    <source>
        <dbReference type="EMBL" id="OTP98577.1"/>
    </source>
</evidence>
<dbReference type="SUPFAM" id="SSF46785">
    <property type="entry name" value="Winged helix' DNA-binding domain"/>
    <property type="match status" value="1"/>
</dbReference>
<evidence type="ECO:0000256" key="3">
    <source>
        <dbReference type="ARBA" id="ARBA00023163"/>
    </source>
</evidence>
<keyword evidence="7" id="KW-1185">Reference proteome</keyword>
<dbReference type="CDD" id="cd00038">
    <property type="entry name" value="CAP_ED"/>
    <property type="match status" value="1"/>
</dbReference>
<dbReference type="InterPro" id="IPR018335">
    <property type="entry name" value="Tscrpt_reg_HTH_Crp-type_CS"/>
</dbReference>
<dbReference type="InterPro" id="IPR012318">
    <property type="entry name" value="HTH_CRP"/>
</dbReference>
<dbReference type="PROSITE" id="PS00042">
    <property type="entry name" value="HTH_CRP_1"/>
    <property type="match status" value="1"/>
</dbReference>
<comment type="caution">
    <text evidence="5">The sequence shown here is derived from an EMBL/GenBank/DDBJ whole genome shotgun (WGS) entry which is preliminary data.</text>
</comment>
<dbReference type="InterPro" id="IPR036390">
    <property type="entry name" value="WH_DNA-bd_sf"/>
</dbReference>
<keyword evidence="1" id="KW-0805">Transcription regulation</keyword>
<dbReference type="SUPFAM" id="SSF51206">
    <property type="entry name" value="cAMP-binding domain-like"/>
    <property type="match status" value="1"/>
</dbReference>
<dbReference type="EMBL" id="NARP01000028">
    <property type="protein sequence ID" value="OTP98577.1"/>
    <property type="molecule type" value="Genomic_DNA"/>
</dbReference>
<dbReference type="GO" id="GO:0003700">
    <property type="term" value="F:DNA-binding transcription factor activity"/>
    <property type="evidence" value="ECO:0007669"/>
    <property type="project" value="InterPro"/>
</dbReference>
<reference evidence="7 8" key="1">
    <citation type="submission" date="2017-03" db="EMBL/GenBank/DDBJ databases">
        <title>Comparative genomics of honeybee gut symbionts reveal geographically distinct and subgroup specific antibiotic resistance.</title>
        <authorList>
            <person name="Ludvigsen J."/>
            <person name="Porcellato D."/>
            <person name="Labee-Lund T.M."/>
            <person name="Amdam G.V."/>
            <person name="Rudi K."/>
        </authorList>
    </citation>
    <scope>NUCLEOTIDE SEQUENCE [LARGE SCALE GENOMIC DNA]</scope>
    <source>
        <strain evidence="5 8">A-7-12</strain>
        <strain evidence="6 7">A-9-12</strain>
    </source>
</reference>
<sequence length="237" mass="27177">MQTKYKSLRSKSYSVPCELCSVGSLCIPMLLNNTLHTVLDRKKSYIKDEILIHENTFFTKLFIIHSGALKTYVTTSDGNEQINGFYLPGDIVGLDSISTKVYNYTVKALNNVAICELDYDELMSLVDTNKSVRDMIFKLLSSDIYNYQKLVLCYSQKKADERLAYFIYSLYKRYEKRGHTSLNIKLSMSRTDIANYLGLTIETVSRILTKFQEIDVLSVKGKYIFIKNLNALIVLGK</sequence>
<dbReference type="Proteomes" id="UP000194800">
    <property type="component" value="Unassembled WGS sequence"/>
</dbReference>
<dbReference type="Gene3D" id="2.60.120.10">
    <property type="entry name" value="Jelly Rolls"/>
    <property type="match status" value="1"/>
</dbReference>
<organism evidence="5 8">
    <name type="scientific">Gilliamella apicola</name>
    <dbReference type="NCBI Taxonomy" id="1196095"/>
    <lineage>
        <taxon>Bacteria</taxon>
        <taxon>Pseudomonadati</taxon>
        <taxon>Pseudomonadota</taxon>
        <taxon>Gammaproteobacteria</taxon>
        <taxon>Orbales</taxon>
        <taxon>Orbaceae</taxon>
        <taxon>Gilliamella</taxon>
    </lineage>
</organism>
<dbReference type="FunFam" id="1.10.10.10:FF:000028">
    <property type="entry name" value="Fumarate/nitrate reduction transcriptional regulator Fnr"/>
    <property type="match status" value="1"/>
</dbReference>
<dbReference type="InterPro" id="IPR018490">
    <property type="entry name" value="cNMP-bd_dom_sf"/>
</dbReference>